<dbReference type="AlphaFoldDB" id="A0A5C6ARN3"/>
<gene>
    <name evidence="1" type="ORF">Pla52n_41930</name>
</gene>
<keyword evidence="2" id="KW-1185">Reference proteome</keyword>
<organism evidence="1 2">
    <name type="scientific">Stieleria varia</name>
    <dbReference type="NCBI Taxonomy" id="2528005"/>
    <lineage>
        <taxon>Bacteria</taxon>
        <taxon>Pseudomonadati</taxon>
        <taxon>Planctomycetota</taxon>
        <taxon>Planctomycetia</taxon>
        <taxon>Pirellulales</taxon>
        <taxon>Pirellulaceae</taxon>
        <taxon>Stieleria</taxon>
    </lineage>
</organism>
<proteinExistence type="predicted"/>
<accession>A0A5C6ARN3</accession>
<protein>
    <submittedName>
        <fullName evidence="1">Uncharacterized protein</fullName>
    </submittedName>
</protein>
<evidence type="ECO:0000313" key="1">
    <source>
        <dbReference type="EMBL" id="TWU00824.1"/>
    </source>
</evidence>
<dbReference type="Proteomes" id="UP000320176">
    <property type="component" value="Unassembled WGS sequence"/>
</dbReference>
<dbReference type="EMBL" id="SJPN01000005">
    <property type="protein sequence ID" value="TWU00824.1"/>
    <property type="molecule type" value="Genomic_DNA"/>
</dbReference>
<sequence>MGNAIGDFEIIITNMQRNTAPAHGVCEPQALAVGPKRITAQAHG</sequence>
<evidence type="ECO:0000313" key="2">
    <source>
        <dbReference type="Proteomes" id="UP000320176"/>
    </source>
</evidence>
<name>A0A5C6ARN3_9BACT</name>
<reference evidence="1 2" key="1">
    <citation type="submission" date="2019-02" db="EMBL/GenBank/DDBJ databases">
        <title>Deep-cultivation of Planctomycetes and their phenomic and genomic characterization uncovers novel biology.</title>
        <authorList>
            <person name="Wiegand S."/>
            <person name="Jogler M."/>
            <person name="Boedeker C."/>
            <person name="Pinto D."/>
            <person name="Vollmers J."/>
            <person name="Rivas-Marin E."/>
            <person name="Kohn T."/>
            <person name="Peeters S.H."/>
            <person name="Heuer A."/>
            <person name="Rast P."/>
            <person name="Oberbeckmann S."/>
            <person name="Bunk B."/>
            <person name="Jeske O."/>
            <person name="Meyerdierks A."/>
            <person name="Storesund J.E."/>
            <person name="Kallscheuer N."/>
            <person name="Luecker S."/>
            <person name="Lage O.M."/>
            <person name="Pohl T."/>
            <person name="Merkel B.J."/>
            <person name="Hornburger P."/>
            <person name="Mueller R.-W."/>
            <person name="Bruemmer F."/>
            <person name="Labrenz M."/>
            <person name="Spormann A.M."/>
            <person name="Op Den Camp H."/>
            <person name="Overmann J."/>
            <person name="Amann R."/>
            <person name="Jetten M.S.M."/>
            <person name="Mascher T."/>
            <person name="Medema M.H."/>
            <person name="Devos D.P."/>
            <person name="Kaster A.-K."/>
            <person name="Ovreas L."/>
            <person name="Rohde M."/>
            <person name="Galperin M.Y."/>
            <person name="Jogler C."/>
        </authorList>
    </citation>
    <scope>NUCLEOTIDE SEQUENCE [LARGE SCALE GENOMIC DNA]</scope>
    <source>
        <strain evidence="1 2">Pla52n</strain>
    </source>
</reference>
<comment type="caution">
    <text evidence="1">The sequence shown here is derived from an EMBL/GenBank/DDBJ whole genome shotgun (WGS) entry which is preliminary data.</text>
</comment>